<dbReference type="PANTHER" id="PTHR28008:SF1">
    <property type="entry name" value="DOMAIN PROTEIN, PUTATIVE (AFU_ORTHOLOGUE AFUA_3G10980)-RELATED"/>
    <property type="match status" value="1"/>
</dbReference>
<feature type="transmembrane region" description="Helical" evidence="1">
    <location>
        <begin position="95"/>
        <end position="114"/>
    </location>
</feature>
<feature type="transmembrane region" description="Helical" evidence="1">
    <location>
        <begin position="9"/>
        <end position="30"/>
    </location>
</feature>
<dbReference type="AlphaFoldDB" id="A1SYA3"/>
<evidence type="ECO:0000256" key="1">
    <source>
        <dbReference type="SAM" id="Phobius"/>
    </source>
</evidence>
<gene>
    <name evidence="3" type="ordered locus">Ping_2761</name>
</gene>
<protein>
    <recommendedName>
        <fullName evidence="2">VanZ-like domain-containing protein</fullName>
    </recommendedName>
</protein>
<feature type="transmembrane region" description="Helical" evidence="1">
    <location>
        <begin position="42"/>
        <end position="57"/>
    </location>
</feature>
<dbReference type="EMBL" id="CP000510">
    <property type="protein sequence ID" value="ABM04468.1"/>
    <property type="molecule type" value="Genomic_DNA"/>
</dbReference>
<dbReference type="Pfam" id="PF04892">
    <property type="entry name" value="VanZ"/>
    <property type="match status" value="1"/>
</dbReference>
<evidence type="ECO:0000313" key="4">
    <source>
        <dbReference type="Proteomes" id="UP000000639"/>
    </source>
</evidence>
<dbReference type="HOGENOM" id="CLU_096028_3_3_6"/>
<feature type="transmembrane region" description="Helical" evidence="1">
    <location>
        <begin position="64"/>
        <end position="83"/>
    </location>
</feature>
<dbReference type="RefSeq" id="WP_011771023.1">
    <property type="nucleotide sequence ID" value="NC_008709.1"/>
</dbReference>
<accession>A1SYA3</accession>
<dbReference type="Proteomes" id="UP000000639">
    <property type="component" value="Chromosome"/>
</dbReference>
<evidence type="ECO:0000259" key="2">
    <source>
        <dbReference type="Pfam" id="PF04892"/>
    </source>
</evidence>
<dbReference type="OrthoDB" id="582407at2"/>
<organism evidence="3 4">
    <name type="scientific">Psychromonas ingrahamii (strain DSM 17664 / CCUG 51855 / 37)</name>
    <dbReference type="NCBI Taxonomy" id="357804"/>
    <lineage>
        <taxon>Bacteria</taxon>
        <taxon>Pseudomonadati</taxon>
        <taxon>Pseudomonadota</taxon>
        <taxon>Gammaproteobacteria</taxon>
        <taxon>Alteromonadales</taxon>
        <taxon>Psychromonadaceae</taxon>
        <taxon>Psychromonas</taxon>
    </lineage>
</organism>
<dbReference type="PANTHER" id="PTHR28008">
    <property type="entry name" value="DOMAIN PROTEIN, PUTATIVE (AFU_ORTHOLOGUE AFUA_3G10980)-RELATED"/>
    <property type="match status" value="1"/>
</dbReference>
<evidence type="ECO:0000313" key="3">
    <source>
        <dbReference type="EMBL" id="ABM04468.1"/>
    </source>
</evidence>
<keyword evidence="1" id="KW-1133">Transmembrane helix</keyword>
<keyword evidence="1" id="KW-0472">Membrane</keyword>
<dbReference type="eggNOG" id="ENOG5032RUN">
    <property type="taxonomic scope" value="Bacteria"/>
</dbReference>
<dbReference type="KEGG" id="pin:Ping_2761"/>
<reference evidence="3 4" key="1">
    <citation type="submission" date="2007-01" db="EMBL/GenBank/DDBJ databases">
        <title>Complete sequence of Psychromonas ingrahamii 37.</title>
        <authorList>
            <consortium name="US DOE Joint Genome Institute"/>
            <person name="Copeland A."/>
            <person name="Lucas S."/>
            <person name="Lapidus A."/>
            <person name="Barry K."/>
            <person name="Detter J.C."/>
            <person name="Glavina del Rio T."/>
            <person name="Hammon N."/>
            <person name="Israni S."/>
            <person name="Dalin E."/>
            <person name="Tice H."/>
            <person name="Pitluck S."/>
            <person name="Thompson L.S."/>
            <person name="Brettin T."/>
            <person name="Bruce D."/>
            <person name="Han C."/>
            <person name="Tapia R."/>
            <person name="Schmutz J."/>
            <person name="Larimer F."/>
            <person name="Land M."/>
            <person name="Hauser L."/>
            <person name="Kyrpides N."/>
            <person name="Ivanova N."/>
            <person name="Staley J."/>
            <person name="Richardson P."/>
        </authorList>
    </citation>
    <scope>NUCLEOTIDE SEQUENCE [LARGE SCALE GENOMIC DNA]</scope>
    <source>
        <strain evidence="3 4">37</strain>
    </source>
</reference>
<proteinExistence type="predicted"/>
<dbReference type="InterPro" id="IPR006976">
    <property type="entry name" value="VanZ-like"/>
</dbReference>
<keyword evidence="1" id="KW-0812">Transmembrane</keyword>
<feature type="domain" description="VanZ-like" evidence="2">
    <location>
        <begin position="32"/>
        <end position="110"/>
    </location>
</feature>
<keyword evidence="4" id="KW-1185">Reference proteome</keyword>
<name>A1SYA3_PSYIN</name>
<sequence length="122" mass="13937">MIILTMMRHYWFACTVAMLTVITLLSLNPMSDLPSVPGGDKMHHFIAYALLMFPVALKKPKHWLFIALLFLFLSGGIELLQPLVGRTNDWLDLSANWTGIMFSILLAQLIHRIFPSLLNQNR</sequence>